<evidence type="ECO:0000256" key="3">
    <source>
        <dbReference type="ARBA" id="ARBA00022801"/>
    </source>
</evidence>
<dbReference type="Pfam" id="PF00877">
    <property type="entry name" value="NLPC_P60"/>
    <property type="match status" value="1"/>
</dbReference>
<evidence type="ECO:0000256" key="4">
    <source>
        <dbReference type="ARBA" id="ARBA00022807"/>
    </source>
</evidence>
<dbReference type="Proteomes" id="UP000677305">
    <property type="component" value="Chromosome"/>
</dbReference>
<keyword evidence="3" id="KW-0378">Hydrolase</keyword>
<comment type="similarity">
    <text evidence="1">Belongs to the peptidase C40 family.</text>
</comment>
<dbReference type="KEGG" id="vgu:HYG85_14625"/>
<dbReference type="PROSITE" id="PS51781">
    <property type="entry name" value="SH3B"/>
    <property type="match status" value="2"/>
</dbReference>
<feature type="domain" description="SH3b" evidence="6">
    <location>
        <begin position="171"/>
        <end position="234"/>
    </location>
</feature>
<evidence type="ECO:0000256" key="1">
    <source>
        <dbReference type="ARBA" id="ARBA00007074"/>
    </source>
</evidence>
<dbReference type="Gene3D" id="2.30.30.40">
    <property type="entry name" value="SH3 Domains"/>
    <property type="match status" value="3"/>
</dbReference>
<dbReference type="PROSITE" id="PS51935">
    <property type="entry name" value="NLPC_P60"/>
    <property type="match status" value="1"/>
</dbReference>
<keyword evidence="9" id="KW-1185">Reference proteome</keyword>
<evidence type="ECO:0000259" key="6">
    <source>
        <dbReference type="PROSITE" id="PS51781"/>
    </source>
</evidence>
<evidence type="ECO:0000313" key="8">
    <source>
        <dbReference type="EMBL" id="QUH30081.1"/>
    </source>
</evidence>
<proteinExistence type="inferred from homology"/>
<dbReference type="GO" id="GO:0008234">
    <property type="term" value="F:cysteine-type peptidase activity"/>
    <property type="evidence" value="ECO:0007669"/>
    <property type="project" value="UniProtKB-KW"/>
</dbReference>
<feature type="compositionally biased region" description="Low complexity" evidence="5">
    <location>
        <begin position="148"/>
        <end position="164"/>
    </location>
</feature>
<feature type="domain" description="NlpC/P60" evidence="7">
    <location>
        <begin position="242"/>
        <end position="363"/>
    </location>
</feature>
<keyword evidence="2" id="KW-0645">Protease</keyword>
<evidence type="ECO:0000256" key="2">
    <source>
        <dbReference type="ARBA" id="ARBA00022670"/>
    </source>
</evidence>
<protein>
    <submittedName>
        <fullName evidence="8">SH3 domain-containing protein</fullName>
    </submittedName>
</protein>
<dbReference type="InterPro" id="IPR038765">
    <property type="entry name" value="Papain-like_cys_pep_sf"/>
</dbReference>
<name>A0A8J8MBX7_9FIRM</name>
<feature type="region of interest" description="Disordered" evidence="5">
    <location>
        <begin position="148"/>
        <end position="168"/>
    </location>
</feature>
<dbReference type="AlphaFoldDB" id="A0A8J8MBX7"/>
<accession>A0A8J8MBX7</accession>
<keyword evidence="4" id="KW-0788">Thiol protease</keyword>
<dbReference type="InterPro" id="IPR000064">
    <property type="entry name" value="NLP_P60_dom"/>
</dbReference>
<evidence type="ECO:0000313" key="9">
    <source>
        <dbReference type="Proteomes" id="UP000677305"/>
    </source>
</evidence>
<dbReference type="PANTHER" id="PTHR47053:SF1">
    <property type="entry name" value="MUREIN DD-ENDOPEPTIDASE MEPH-RELATED"/>
    <property type="match status" value="1"/>
</dbReference>
<organism evidence="8 9">
    <name type="scientific">Vallitalea guaymasensis</name>
    <dbReference type="NCBI Taxonomy" id="1185412"/>
    <lineage>
        <taxon>Bacteria</taxon>
        <taxon>Bacillati</taxon>
        <taxon>Bacillota</taxon>
        <taxon>Clostridia</taxon>
        <taxon>Lachnospirales</taxon>
        <taxon>Vallitaleaceae</taxon>
        <taxon>Vallitalea</taxon>
    </lineage>
</organism>
<dbReference type="EMBL" id="CP058561">
    <property type="protein sequence ID" value="QUH30081.1"/>
    <property type="molecule type" value="Genomic_DNA"/>
</dbReference>
<dbReference type="InterPro" id="IPR003646">
    <property type="entry name" value="SH3-like_bac-type"/>
</dbReference>
<evidence type="ECO:0000259" key="7">
    <source>
        <dbReference type="PROSITE" id="PS51935"/>
    </source>
</evidence>
<dbReference type="Gene3D" id="3.90.1720.10">
    <property type="entry name" value="endopeptidase domain like (from Nostoc punctiforme)"/>
    <property type="match status" value="1"/>
</dbReference>
<feature type="domain" description="SH3b" evidence="6">
    <location>
        <begin position="26"/>
        <end position="89"/>
    </location>
</feature>
<dbReference type="RefSeq" id="WP_212690305.1">
    <property type="nucleotide sequence ID" value="NZ_CP058561.1"/>
</dbReference>
<dbReference type="SUPFAM" id="SSF54001">
    <property type="entry name" value="Cysteine proteinases"/>
    <property type="match status" value="1"/>
</dbReference>
<gene>
    <name evidence="8" type="ORF">HYG85_14625</name>
</gene>
<dbReference type="PANTHER" id="PTHR47053">
    <property type="entry name" value="MUREIN DD-ENDOPEPTIDASE MEPH-RELATED"/>
    <property type="match status" value="1"/>
</dbReference>
<dbReference type="InterPro" id="IPR051202">
    <property type="entry name" value="Peptidase_C40"/>
</dbReference>
<sequence>MKRRGIKQVTLGILGGLVLTLNVNAATIGVVNVKNLNVRSGPSTTSSIVDHVHLGEKLEIISTSDNWFKIDLDLLSNAYVHSNYVNIENSSNSKVVTTKAELRNSPNLLGNVLATIDKGQLVSIEYQTGDWFYVSTTKGKGYMYKNSLSETKSSDSKSLSTSQDTTEKASKKVATVNTNILNVRQQPSISSKKIGKVYRNNTFEVLSESEEWVSIKIPNGSTGYIYKDYVVISDEKTITDSSSLRQQVVSYAKQFLGNPYVWGGNSLTKGVDCSGFTQQVMKKFGISISRTSRSQINNGYRVSKNDLLPGDLVFFGYRNRISHVALYIGNNQVIHANNRKTGIIINTLGDSRLLPYIGASRVIK</sequence>
<reference evidence="8 9" key="1">
    <citation type="submission" date="2020-07" db="EMBL/GenBank/DDBJ databases">
        <title>Vallitalea guaymasensis genome.</title>
        <authorList>
            <person name="Postec A."/>
        </authorList>
    </citation>
    <scope>NUCLEOTIDE SEQUENCE [LARGE SCALE GENOMIC DNA]</scope>
    <source>
        <strain evidence="8 9">Ra1766G1</strain>
    </source>
</reference>
<dbReference type="SMART" id="SM00287">
    <property type="entry name" value="SH3b"/>
    <property type="match status" value="3"/>
</dbReference>
<dbReference type="GO" id="GO:0006508">
    <property type="term" value="P:proteolysis"/>
    <property type="evidence" value="ECO:0007669"/>
    <property type="project" value="UniProtKB-KW"/>
</dbReference>
<evidence type="ECO:0000256" key="5">
    <source>
        <dbReference type="SAM" id="MobiDB-lite"/>
    </source>
</evidence>
<dbReference type="Pfam" id="PF08239">
    <property type="entry name" value="SH3_3"/>
    <property type="match status" value="2"/>
</dbReference>